<proteinExistence type="predicted"/>
<organism evidence="3 4">
    <name type="scientific">Stigmatella ashevillensis</name>
    <dbReference type="NCBI Taxonomy" id="2995309"/>
    <lineage>
        <taxon>Bacteria</taxon>
        <taxon>Pseudomonadati</taxon>
        <taxon>Myxococcota</taxon>
        <taxon>Myxococcia</taxon>
        <taxon>Myxococcales</taxon>
        <taxon>Cystobacterineae</taxon>
        <taxon>Archangiaceae</taxon>
        <taxon>Stigmatella</taxon>
    </lineage>
</organism>
<dbReference type="EMBL" id="JAQNDM010000002">
    <property type="protein sequence ID" value="MDC0712524.1"/>
    <property type="molecule type" value="Genomic_DNA"/>
</dbReference>
<name>A0ABT5DHG3_9BACT</name>
<dbReference type="CDD" id="cd19102">
    <property type="entry name" value="AKR_unchar"/>
    <property type="match status" value="1"/>
</dbReference>
<keyword evidence="4" id="KW-1185">Reference proteome</keyword>
<accession>A0ABT5DHG3</accession>
<protein>
    <submittedName>
        <fullName evidence="3">Aldo/keto reductase</fullName>
    </submittedName>
</protein>
<keyword evidence="1" id="KW-0560">Oxidoreductase</keyword>
<dbReference type="PANTHER" id="PTHR43364:SF4">
    <property type="entry name" value="NAD(P)-LINKED OXIDOREDUCTASE SUPERFAMILY PROTEIN"/>
    <property type="match status" value="1"/>
</dbReference>
<sequence length="318" mass="35191">MEKRQLGNSNLHITPVGFGAWAIGGTGYAFAWGPQDDEQSVRSIHQAIDRGINWIDTAAVYGLGHSEEVVARALKGRSNRPYVFTKCGLIWDAKGQVTNELSAASIRQECEASLRRLQVDTIDLYQIHWPLEGHSLKGIEEGWKAVAELKRQGKVRGIGVSNFNEKQMAFAHEISPIASLQPPYSLLHRDIEKGILPFCERHGIGVIVYSPMASGLLTGAMTRERAAKLPKDDWRRNNRNFQEPQLSKNLLLVDRLKEVASKHGRSPAEAAIAWTLRKPAVTAAIVGARSPEQVDGFVGAMDFRLSAEEVRHVEDALS</sequence>
<dbReference type="InterPro" id="IPR023210">
    <property type="entry name" value="NADP_OxRdtase_dom"/>
</dbReference>
<evidence type="ECO:0000259" key="2">
    <source>
        <dbReference type="Pfam" id="PF00248"/>
    </source>
</evidence>
<dbReference type="InterPro" id="IPR020471">
    <property type="entry name" value="AKR"/>
</dbReference>
<dbReference type="Pfam" id="PF00248">
    <property type="entry name" value="Aldo_ket_red"/>
    <property type="match status" value="1"/>
</dbReference>
<dbReference type="InterPro" id="IPR036812">
    <property type="entry name" value="NAD(P)_OxRdtase_dom_sf"/>
</dbReference>
<dbReference type="PRINTS" id="PR00069">
    <property type="entry name" value="ALDKETRDTASE"/>
</dbReference>
<evidence type="ECO:0000313" key="4">
    <source>
        <dbReference type="Proteomes" id="UP001221838"/>
    </source>
</evidence>
<comment type="caution">
    <text evidence="3">The sequence shown here is derived from an EMBL/GenBank/DDBJ whole genome shotgun (WGS) entry which is preliminary data.</text>
</comment>
<dbReference type="PROSITE" id="PS00062">
    <property type="entry name" value="ALDOKETO_REDUCTASE_2"/>
    <property type="match status" value="1"/>
</dbReference>
<dbReference type="SUPFAM" id="SSF51430">
    <property type="entry name" value="NAD(P)-linked oxidoreductase"/>
    <property type="match status" value="1"/>
</dbReference>
<dbReference type="PANTHER" id="PTHR43364">
    <property type="entry name" value="NADH-SPECIFIC METHYLGLYOXAL REDUCTASE-RELATED"/>
    <property type="match status" value="1"/>
</dbReference>
<evidence type="ECO:0000313" key="3">
    <source>
        <dbReference type="EMBL" id="MDC0712524.1"/>
    </source>
</evidence>
<reference evidence="3 4" key="1">
    <citation type="submission" date="2022-11" db="EMBL/GenBank/DDBJ databases">
        <title>Minimal conservation of predation-associated metabolite biosynthetic gene clusters underscores biosynthetic potential of Myxococcota including descriptions for ten novel species: Archangium lansinium sp. nov., Myxococcus landrumus sp. nov., Nannocystis bai.</title>
        <authorList>
            <person name="Ahearne A."/>
            <person name="Stevens C."/>
            <person name="Dowd S."/>
        </authorList>
    </citation>
    <scope>NUCLEOTIDE SEQUENCE [LARGE SCALE GENOMIC DNA]</scope>
    <source>
        <strain evidence="3 4">NCWAL01</strain>
    </source>
</reference>
<evidence type="ECO:0000256" key="1">
    <source>
        <dbReference type="ARBA" id="ARBA00023002"/>
    </source>
</evidence>
<dbReference type="InterPro" id="IPR050523">
    <property type="entry name" value="AKR_Detox_Biosynth"/>
</dbReference>
<dbReference type="Proteomes" id="UP001221838">
    <property type="component" value="Unassembled WGS sequence"/>
</dbReference>
<dbReference type="InterPro" id="IPR018170">
    <property type="entry name" value="Aldo/ket_reductase_CS"/>
</dbReference>
<dbReference type="Gene3D" id="3.20.20.100">
    <property type="entry name" value="NADP-dependent oxidoreductase domain"/>
    <property type="match status" value="1"/>
</dbReference>
<feature type="domain" description="NADP-dependent oxidoreductase" evidence="2">
    <location>
        <begin position="16"/>
        <end position="316"/>
    </location>
</feature>
<gene>
    <name evidence="3" type="ORF">POL68_28940</name>
</gene>
<dbReference type="RefSeq" id="WP_272142655.1">
    <property type="nucleotide sequence ID" value="NZ_JAQNDM010000002.1"/>
</dbReference>